<dbReference type="Proteomes" id="UP000887576">
    <property type="component" value="Unplaced"/>
</dbReference>
<name>A0AC34RGU4_9BILA</name>
<dbReference type="WBParaSite" id="JU765_v2.g6797.t1">
    <property type="protein sequence ID" value="JU765_v2.g6797.t1"/>
    <property type="gene ID" value="JU765_v2.g6797"/>
</dbReference>
<proteinExistence type="predicted"/>
<sequence>MSRLLGGKTVLITNVSTPLGYSIAQRLGFAGANLFVADSHDQRLRKAVHSLKEHGLTVAGAVVDVNKADQRKQLFDEVVNKYKVLDALIVNNPVNTITGPINDTTSMQFDETYNNYLTVPFRLCQVAAPHLAKSKGGSIVLMTSFTAFSPFEDVGLYSAAQTSVLGLCKATLISLGKKNIRINSVALGMMKEDGSGAFWDKADDSRLTELAKVIPLGRIPKNVDCAGMVEFLVSDRSSYITGENCVVNGGVSVRI</sequence>
<evidence type="ECO:0000313" key="1">
    <source>
        <dbReference type="Proteomes" id="UP000887576"/>
    </source>
</evidence>
<organism evidence="1 2">
    <name type="scientific">Panagrolaimus sp. JU765</name>
    <dbReference type="NCBI Taxonomy" id="591449"/>
    <lineage>
        <taxon>Eukaryota</taxon>
        <taxon>Metazoa</taxon>
        <taxon>Ecdysozoa</taxon>
        <taxon>Nematoda</taxon>
        <taxon>Chromadorea</taxon>
        <taxon>Rhabditida</taxon>
        <taxon>Tylenchina</taxon>
        <taxon>Panagrolaimomorpha</taxon>
        <taxon>Panagrolaimoidea</taxon>
        <taxon>Panagrolaimidae</taxon>
        <taxon>Panagrolaimus</taxon>
    </lineage>
</organism>
<accession>A0AC34RGU4</accession>
<protein>
    <submittedName>
        <fullName evidence="2">Short-chain dehydrogenase</fullName>
    </submittedName>
</protein>
<reference evidence="2" key="1">
    <citation type="submission" date="2022-11" db="UniProtKB">
        <authorList>
            <consortium name="WormBaseParasite"/>
        </authorList>
    </citation>
    <scope>IDENTIFICATION</scope>
</reference>
<evidence type="ECO:0000313" key="2">
    <source>
        <dbReference type="WBParaSite" id="JU765_v2.g6797.t1"/>
    </source>
</evidence>